<comment type="caution">
    <text evidence="4">The sequence shown here is derived from an EMBL/GenBank/DDBJ whole genome shotgun (WGS) entry which is preliminary data.</text>
</comment>
<organism evidence="4 5">
    <name type="scientific">Enterococcus alishanensis</name>
    <dbReference type="NCBI Taxonomy" id="1303817"/>
    <lineage>
        <taxon>Bacteria</taxon>
        <taxon>Bacillati</taxon>
        <taxon>Bacillota</taxon>
        <taxon>Bacilli</taxon>
        <taxon>Lactobacillales</taxon>
        <taxon>Enterococcaceae</taxon>
        <taxon>Enterococcus</taxon>
    </lineage>
</organism>
<accession>A0ABS6THM2</accession>
<evidence type="ECO:0000313" key="5">
    <source>
        <dbReference type="Proteomes" id="UP000774130"/>
    </source>
</evidence>
<name>A0ABS6THM2_9ENTE</name>
<dbReference type="InterPro" id="IPR046254">
    <property type="entry name" value="DUF6287"/>
</dbReference>
<sequence>MKNIVRVLMFLTGLFSLLILSSHAEAATNEMYRLYNPSSGEHFYTANENERDNIQKAGWKYEGVGWYAPISGESVYRLYNGNAGDHHYTKDSKEKTYLENNGWKYEGVGWYSDIKKSIPLYRAYNPNANAGSHNYTVDSGEQKNLINYGWKDEGISWYGVDPSDIDKKIAFTGFVYDKNNNILKNTDIKIKNSDNQVTTVTTDDEGYFFTHLILGDTYTLNGENFEVTVTPKDLNKFETKNKYGKIVNGKNISNSNGSMQIQPSTIAIDTNRTNYDISSDYSSITFFENIEINAGDILYLEAQDGFEGGLGLQVTSVEKINGRTIAKVQQAELGSVVTSIQGEVTDSPVTQANFVPATGVAVNDTNQRRATASTGVSAAIQFDSNGINVDGSLNINGKMSAEVNIDPFNINNAVIKAQPELSMSFEGDISLTGKKETIKKNIGTIYIPTGIPGITANVPIDLVISVEGKVSVQMGVTSTITMDVGYDKGNIKQDYSKNTDMNVDVKGEVTVKSGLEGSVSLAVLTQIEGLKLSVGTGAKCTSSATVNASQIQVKSNIGAYADLKYSFPILKNLGSNFNGEFTLYKGEWDLKVLESTYDLPPSDNTTEIDRAAILSKNYSSLNGTWENSHGYQLIFNNGYVTMSGSGLGGVTQFSLVNPVDQQNLVYLSFNPRPLPNGMSIMIATKGSSPSGVKDGTDNTSDRIIMGNNGGALLFAPKEDGGIPDTAYYKIEPDNITLAYEQLIGKRFILGPLLYDGQDVNQAMNENNAPQNLVHDGTKLITFVDDSTVHIELAGTYRPDYDTSYTLTNNTITIDNETIPYSVENGVISFSNWTTDVNGHTITWSFTQ</sequence>
<feature type="domain" description="DUF5648" evidence="2">
    <location>
        <begin position="30"/>
        <end position="159"/>
    </location>
</feature>
<protein>
    <submittedName>
        <fullName evidence="4">Uncharacterized protein</fullName>
    </submittedName>
</protein>
<dbReference type="Pfam" id="PF18885">
    <property type="entry name" value="DUF5648"/>
    <property type="match status" value="1"/>
</dbReference>
<keyword evidence="1" id="KW-0732">Signal</keyword>
<dbReference type="Proteomes" id="UP000774130">
    <property type="component" value="Unassembled WGS sequence"/>
</dbReference>
<feature type="domain" description="DUF6287" evidence="3">
    <location>
        <begin position="607"/>
        <end position="637"/>
    </location>
</feature>
<dbReference type="EMBL" id="JAHUZB010000011">
    <property type="protein sequence ID" value="MBV7392381.1"/>
    <property type="molecule type" value="Genomic_DNA"/>
</dbReference>
<dbReference type="RefSeq" id="WP_218327594.1">
    <property type="nucleotide sequence ID" value="NZ_JAHUZB010000011.1"/>
</dbReference>
<evidence type="ECO:0000256" key="1">
    <source>
        <dbReference type="SAM" id="SignalP"/>
    </source>
</evidence>
<dbReference type="Pfam" id="PF19804">
    <property type="entry name" value="DUF6287"/>
    <property type="match status" value="1"/>
</dbReference>
<dbReference type="CDD" id="cd03524">
    <property type="entry name" value="RPA2_OBF_family"/>
    <property type="match status" value="1"/>
</dbReference>
<proteinExistence type="predicted"/>
<evidence type="ECO:0000259" key="3">
    <source>
        <dbReference type="Pfam" id="PF19804"/>
    </source>
</evidence>
<dbReference type="InterPro" id="IPR043708">
    <property type="entry name" value="DUF5648"/>
</dbReference>
<feature type="signal peptide" evidence="1">
    <location>
        <begin position="1"/>
        <end position="26"/>
    </location>
</feature>
<evidence type="ECO:0000259" key="2">
    <source>
        <dbReference type="Pfam" id="PF18885"/>
    </source>
</evidence>
<feature type="chain" id="PRO_5047094895" evidence="1">
    <location>
        <begin position="27"/>
        <end position="847"/>
    </location>
</feature>
<keyword evidence="5" id="KW-1185">Reference proteome</keyword>
<gene>
    <name evidence="4" type="ORF">KUA55_17105</name>
</gene>
<evidence type="ECO:0000313" key="4">
    <source>
        <dbReference type="EMBL" id="MBV7392381.1"/>
    </source>
</evidence>
<reference evidence="4 5" key="1">
    <citation type="submission" date="2021-06" db="EMBL/GenBank/DDBJ databases">
        <title>Enterococcus alishanensis sp. nov., a novel lactic acid bacterium isolated from fresh coffee beans.</title>
        <authorList>
            <person name="Chen Y.-S."/>
        </authorList>
    </citation>
    <scope>NUCLEOTIDE SEQUENCE [LARGE SCALE GENOMIC DNA]</scope>
    <source>
        <strain evidence="4 5">ALS3</strain>
    </source>
</reference>